<feature type="domain" description="PDZ" evidence="4">
    <location>
        <begin position="272"/>
        <end position="370"/>
    </location>
</feature>
<evidence type="ECO:0000313" key="5">
    <source>
        <dbReference type="EMBL" id="REG08408.1"/>
    </source>
</evidence>
<name>A0A347ZNC5_9CHLR</name>
<keyword evidence="1 5" id="KW-0645">Protease</keyword>
<dbReference type="PROSITE" id="PS51257">
    <property type="entry name" value="PROKAR_LIPOPROTEIN"/>
    <property type="match status" value="1"/>
</dbReference>
<feature type="chain" id="PRO_5030063541" evidence="3">
    <location>
        <begin position="25"/>
        <end position="384"/>
    </location>
</feature>
<dbReference type="InterPro" id="IPR051201">
    <property type="entry name" value="Chloro_Bact_Ser_Proteases"/>
</dbReference>
<dbReference type="Gene3D" id="2.30.42.10">
    <property type="match status" value="1"/>
</dbReference>
<dbReference type="SUPFAM" id="SSF50494">
    <property type="entry name" value="Trypsin-like serine proteases"/>
    <property type="match status" value="1"/>
</dbReference>
<dbReference type="InterPro" id="IPR009003">
    <property type="entry name" value="Peptidase_S1_PA"/>
</dbReference>
<dbReference type="Pfam" id="PF13180">
    <property type="entry name" value="PDZ_2"/>
    <property type="match status" value="1"/>
</dbReference>
<sequence length="384" mass="40469">MKSNYLTIAGLLFVGLLAACIAQPADTPAVLPTLESALPAASTEVVATEPQGGQVSYVDLYEQVNPGVVAIIVYYQENDSGQGSGFVFDDEGHILTNYHVVEGSEAIEVVFSSGYRVIGQVIGKDLDSDIAVLNVDVPSEQIHPLVLGSSEDVKVGQQVVAIGNPYGLSGTMTLGIVSARGRMLDSMRESPSGGYFTAADLIQTDASINPGNSGGPLLNLDGEVIGINRAIRTNGEDGVSTLSNSGIGFAVPIDVVKRVTPYLIENGQYDYPYLGIVSREELTLGEREYLGLPADVQGAYVISVLEDGPAAQGGMVGATNESTYIDLPKGGDLITAVDDQPVRTFSDLLSYLVTHKSPGDSMRVTVLRDGSQIDLSVVLTKRPE</sequence>
<dbReference type="EMBL" id="QUMS01000002">
    <property type="protein sequence ID" value="REG08408.1"/>
    <property type="molecule type" value="Genomic_DNA"/>
</dbReference>
<dbReference type="PANTHER" id="PTHR43343:SF3">
    <property type="entry name" value="PROTEASE DO-LIKE 8, CHLOROPLASTIC"/>
    <property type="match status" value="1"/>
</dbReference>
<evidence type="ECO:0000313" key="6">
    <source>
        <dbReference type="Proteomes" id="UP000256388"/>
    </source>
</evidence>
<protein>
    <submittedName>
        <fullName evidence="5">S1-C subfamily serine protease</fullName>
    </submittedName>
</protein>
<dbReference type="PANTHER" id="PTHR43343">
    <property type="entry name" value="PEPTIDASE S12"/>
    <property type="match status" value="1"/>
</dbReference>
<dbReference type="PRINTS" id="PR00834">
    <property type="entry name" value="PROTEASES2C"/>
</dbReference>
<reference evidence="5 6" key="1">
    <citation type="submission" date="2018-08" db="EMBL/GenBank/DDBJ databases">
        <title>Genomic Encyclopedia of Type Strains, Phase IV (KMG-IV): sequencing the most valuable type-strain genomes for metagenomic binning, comparative biology and taxonomic classification.</title>
        <authorList>
            <person name="Goeker M."/>
        </authorList>
    </citation>
    <scope>NUCLEOTIDE SEQUENCE [LARGE SCALE GENOMIC DNA]</scope>
    <source>
        <strain evidence="5 6">DSM 23923</strain>
    </source>
</reference>
<dbReference type="RefSeq" id="WP_116225064.1">
    <property type="nucleotide sequence ID" value="NZ_AP018437.1"/>
</dbReference>
<dbReference type="GO" id="GO:0004252">
    <property type="term" value="F:serine-type endopeptidase activity"/>
    <property type="evidence" value="ECO:0007669"/>
    <property type="project" value="InterPro"/>
</dbReference>
<dbReference type="GO" id="GO:0006508">
    <property type="term" value="P:proteolysis"/>
    <property type="evidence" value="ECO:0007669"/>
    <property type="project" value="UniProtKB-KW"/>
</dbReference>
<dbReference type="AlphaFoldDB" id="A0A347ZNC5"/>
<keyword evidence="3" id="KW-0732">Signal</keyword>
<dbReference type="SUPFAM" id="SSF50156">
    <property type="entry name" value="PDZ domain-like"/>
    <property type="match status" value="1"/>
</dbReference>
<dbReference type="OrthoDB" id="9758917at2"/>
<feature type="signal peptide" evidence="3">
    <location>
        <begin position="1"/>
        <end position="24"/>
    </location>
</feature>
<dbReference type="InterPro" id="IPR036034">
    <property type="entry name" value="PDZ_sf"/>
</dbReference>
<dbReference type="SMART" id="SM00228">
    <property type="entry name" value="PDZ"/>
    <property type="match status" value="1"/>
</dbReference>
<proteinExistence type="predicted"/>
<evidence type="ECO:0000256" key="2">
    <source>
        <dbReference type="ARBA" id="ARBA00022801"/>
    </source>
</evidence>
<keyword evidence="6" id="KW-1185">Reference proteome</keyword>
<keyword evidence="2" id="KW-0378">Hydrolase</keyword>
<evidence type="ECO:0000256" key="3">
    <source>
        <dbReference type="SAM" id="SignalP"/>
    </source>
</evidence>
<evidence type="ECO:0000259" key="4">
    <source>
        <dbReference type="SMART" id="SM00228"/>
    </source>
</evidence>
<dbReference type="Proteomes" id="UP000256388">
    <property type="component" value="Unassembled WGS sequence"/>
</dbReference>
<evidence type="ECO:0000256" key="1">
    <source>
        <dbReference type="ARBA" id="ARBA00022670"/>
    </source>
</evidence>
<organism evidence="5 6">
    <name type="scientific">Pelolinea submarina</name>
    <dbReference type="NCBI Taxonomy" id="913107"/>
    <lineage>
        <taxon>Bacteria</taxon>
        <taxon>Bacillati</taxon>
        <taxon>Chloroflexota</taxon>
        <taxon>Anaerolineae</taxon>
        <taxon>Anaerolineales</taxon>
        <taxon>Anaerolineaceae</taxon>
        <taxon>Pelolinea</taxon>
    </lineage>
</organism>
<dbReference type="InterPro" id="IPR001940">
    <property type="entry name" value="Peptidase_S1C"/>
</dbReference>
<gene>
    <name evidence="5" type="ORF">DFR64_1775</name>
</gene>
<comment type="caution">
    <text evidence="5">The sequence shown here is derived from an EMBL/GenBank/DDBJ whole genome shotgun (WGS) entry which is preliminary data.</text>
</comment>
<dbReference type="Pfam" id="PF13365">
    <property type="entry name" value="Trypsin_2"/>
    <property type="match status" value="1"/>
</dbReference>
<accession>A0A347ZNC5</accession>
<dbReference type="Gene3D" id="2.40.10.120">
    <property type="match status" value="1"/>
</dbReference>
<dbReference type="InterPro" id="IPR001478">
    <property type="entry name" value="PDZ"/>
</dbReference>